<dbReference type="InParanoid" id="A0A140LDW0"/>
<keyword evidence="3" id="KW-0328">Glycosyltransferase</keyword>
<feature type="domain" description="Glycosyltransferase subfamily 4-like N-terminal" evidence="2">
    <location>
        <begin position="15"/>
        <end position="170"/>
    </location>
</feature>
<dbReference type="InterPro" id="IPR028098">
    <property type="entry name" value="Glyco_trans_4-like_N"/>
</dbReference>
<dbReference type="EMBL" id="LOED01000001">
    <property type="protein sequence ID" value="KXG78735.1"/>
    <property type="molecule type" value="Genomic_DNA"/>
</dbReference>
<dbReference type="Pfam" id="PF00534">
    <property type="entry name" value="Glycos_transf_1"/>
    <property type="match status" value="1"/>
</dbReference>
<dbReference type="RefSeq" id="WP_066350659.1">
    <property type="nucleotide sequence ID" value="NZ_LOED01000001.1"/>
</dbReference>
<evidence type="ECO:0000313" key="4">
    <source>
        <dbReference type="Proteomes" id="UP000070427"/>
    </source>
</evidence>
<dbReference type="EC" id="2.4.-.-" evidence="3"/>
<dbReference type="PANTHER" id="PTHR12526:SF638">
    <property type="entry name" value="SPORE COAT PROTEIN SA"/>
    <property type="match status" value="1"/>
</dbReference>
<keyword evidence="4" id="KW-1185">Reference proteome</keyword>
<name>A0A140LDW0_9FIRM</name>
<dbReference type="OrthoDB" id="3199616at2"/>
<dbReference type="GO" id="GO:0016757">
    <property type="term" value="F:glycosyltransferase activity"/>
    <property type="evidence" value="ECO:0007669"/>
    <property type="project" value="UniProtKB-KW"/>
</dbReference>
<dbReference type="AlphaFoldDB" id="A0A140LDW0"/>
<gene>
    <name evidence="3" type="primary">epsD_1</name>
    <name evidence="3" type="ORF">AN618_00730</name>
</gene>
<dbReference type="PANTHER" id="PTHR12526">
    <property type="entry name" value="GLYCOSYLTRANSFERASE"/>
    <property type="match status" value="1"/>
</dbReference>
<dbReference type="CDD" id="cd03801">
    <property type="entry name" value="GT4_PimA-like"/>
    <property type="match status" value="1"/>
</dbReference>
<evidence type="ECO:0000259" key="1">
    <source>
        <dbReference type="Pfam" id="PF00534"/>
    </source>
</evidence>
<protein>
    <submittedName>
        <fullName evidence="3">Putative glycosyltransferase EpsD</fullName>
        <ecNumber evidence="3">2.4.-.-</ecNumber>
    </submittedName>
</protein>
<evidence type="ECO:0000259" key="2">
    <source>
        <dbReference type="Pfam" id="PF13439"/>
    </source>
</evidence>
<accession>A0A140LDW0</accession>
<dbReference type="Proteomes" id="UP000070427">
    <property type="component" value="Unassembled WGS sequence"/>
</dbReference>
<dbReference type="Pfam" id="PF13439">
    <property type="entry name" value="Glyco_transf_4"/>
    <property type="match status" value="1"/>
</dbReference>
<dbReference type="STRING" id="520764.AN618_00730"/>
<proteinExistence type="predicted"/>
<dbReference type="SUPFAM" id="SSF53756">
    <property type="entry name" value="UDP-Glycosyltransferase/glycogen phosphorylase"/>
    <property type="match status" value="1"/>
</dbReference>
<dbReference type="Gene3D" id="3.40.50.2000">
    <property type="entry name" value="Glycogen Phosphorylase B"/>
    <property type="match status" value="2"/>
</dbReference>
<dbReference type="InterPro" id="IPR001296">
    <property type="entry name" value="Glyco_trans_1"/>
</dbReference>
<dbReference type="FunCoup" id="A0A140LDW0">
    <property type="interactions" value="264"/>
</dbReference>
<reference evidence="3 4" key="1">
    <citation type="submission" date="2015-12" db="EMBL/GenBank/DDBJ databases">
        <title>Draft genome sequnece of Fervidicola ferrireducens strain Y170.</title>
        <authorList>
            <person name="Patel B.K."/>
        </authorList>
    </citation>
    <scope>NUCLEOTIDE SEQUENCE [LARGE SCALE GENOMIC DNA]</scope>
    <source>
        <strain evidence="3 4">Y170</strain>
    </source>
</reference>
<evidence type="ECO:0000313" key="3">
    <source>
        <dbReference type="EMBL" id="KXG78735.1"/>
    </source>
</evidence>
<organism evidence="3 4">
    <name type="scientific">Fervidicola ferrireducens</name>
    <dbReference type="NCBI Taxonomy" id="520764"/>
    <lineage>
        <taxon>Bacteria</taxon>
        <taxon>Bacillati</taxon>
        <taxon>Bacillota</taxon>
        <taxon>Clostridia</taxon>
        <taxon>Thermosediminibacterales</taxon>
        <taxon>Thermosediminibacteraceae</taxon>
        <taxon>Fervidicola</taxon>
    </lineage>
</organism>
<feature type="domain" description="Glycosyl transferase family 1" evidence="1">
    <location>
        <begin position="180"/>
        <end position="342"/>
    </location>
</feature>
<comment type="caution">
    <text evidence="3">The sequence shown here is derived from an EMBL/GenBank/DDBJ whole genome shotgun (WGS) entry which is preliminary data.</text>
</comment>
<sequence>MKKIKLLEVVRDAEGGMKRHVEYLIRGLDKDKFDIILLLSAENLKLWNLEKSVKVANTRLGDRRALLAISKSFFDIVKILKKEKIDIIHSHGLLAAAIGTAAALVAGTPRIVTTLHNFPKNNFQNRLAGYFLRYNHKIITVSQKMAQEVREVFSIPVEKLAVIYNGIDLKSLGKFNISTFKRENSFSFLNIARLIPEKGVDVFLKASALLLEKLSSDKIDLKFYIAGTGPMEKKLKDLADELSLSGKVFFLGFCPDVYKIISESDALVLSSLSEGLSLSLLEAMAMGKPVIATDVGGNPEIVKNGISGILVPPADPKALAEAMEYIIKNPGAAEKMAINARHMVMERFSHEHMVDALQNLFSSLIFC</sequence>
<keyword evidence="3" id="KW-0808">Transferase</keyword>